<dbReference type="PANTHER" id="PTHR43202">
    <property type="entry name" value="NICOTINATE-NUCLEOTIDE PYROPHOSPHORYLASE"/>
    <property type="match status" value="1"/>
</dbReference>
<feature type="domain" description="Quinolinate phosphoribosyl transferase N-terminal" evidence="9">
    <location>
        <begin position="19"/>
        <end position="120"/>
    </location>
</feature>
<keyword evidence="3" id="KW-0597">Phosphoprotein</keyword>
<dbReference type="InterPro" id="IPR002638">
    <property type="entry name" value="Quinolinate_PRibosylTrfase_C"/>
</dbReference>
<gene>
    <name evidence="10" type="ORF">APZ16_07015</name>
</gene>
<dbReference type="EC" id="6.3.4.21" evidence="2"/>
<dbReference type="Proteomes" id="UP000074294">
    <property type="component" value="Unassembled WGS sequence"/>
</dbReference>
<dbReference type="STRING" id="1776334.APZ16_07015"/>
<dbReference type="Gene3D" id="3.20.20.70">
    <property type="entry name" value="Aldolase class I"/>
    <property type="match status" value="1"/>
</dbReference>
<dbReference type="InterPro" id="IPR037128">
    <property type="entry name" value="Quinolinate_PRibosylTase_N_sf"/>
</dbReference>
<dbReference type="InterPro" id="IPR007229">
    <property type="entry name" value="Nic_PRibTrfase-Fam"/>
</dbReference>
<organism evidence="10 11">
    <name type="scientific">Hadarchaeum yellowstonense</name>
    <dbReference type="NCBI Taxonomy" id="1776334"/>
    <lineage>
        <taxon>Archaea</taxon>
        <taxon>Methanobacteriati</taxon>
        <taxon>Candidatus Hadarchaeota</taxon>
        <taxon>Candidatus Hadarchaeia</taxon>
        <taxon>Candidatus Hadarchaeales</taxon>
        <taxon>Candidatus Hadarchaeaceae</taxon>
        <taxon>Candidatus Hadarchaeum</taxon>
    </lineage>
</organism>
<dbReference type="GO" id="GO:0004514">
    <property type="term" value="F:nicotinate-nucleotide diphosphorylase (carboxylating) activity"/>
    <property type="evidence" value="ECO:0007669"/>
    <property type="project" value="InterPro"/>
</dbReference>
<dbReference type="GO" id="GO:0009435">
    <property type="term" value="P:NAD+ biosynthetic process"/>
    <property type="evidence" value="ECO:0007669"/>
    <property type="project" value="UniProtKB-UniPathway"/>
</dbReference>
<keyword evidence="4" id="KW-0436">Ligase</keyword>
<dbReference type="InterPro" id="IPR022412">
    <property type="entry name" value="Quinolinate_PRibosylTrfase_N"/>
</dbReference>
<dbReference type="InterPro" id="IPR053190">
    <property type="entry name" value="NAPRTase-like"/>
</dbReference>
<dbReference type="InterPro" id="IPR035809">
    <property type="entry name" value="NAPRTase_arc-type"/>
</dbReference>
<sequence>MRKFNVASDEEIKSGGTTDIYFVRTSQVLRAKGLDGTRVVAEVTTGGLPERWPWGVLCGLDEVVALFEGCPVDVYALPEGTIFRPQDHFGNRLPVMVIDGPYGKFCELETPLLGLICQASGVATMAARLRKLAWEKLLVSFGIRRVHPALSPMIDRAAYIGGFDGVSSLSGAKKIGKEPMGTMPHALIVVFGDQVKAWKAFDQVIPREVKRVALVDTYFDEKAEALMAAEALGENLWGVRLDTPSSRRGNFSEIVKEIRWELNIRGHKKVKIIVSGGINDQNISELVKAGVDGFGIGTSLSNAPTIDFALDIVEINGRPVAKRGKLGGRKLVWRCRKCLEDVVLPARERRPRCPVCGGRTSPLLVPLIKEGKIVSGQESVDEIRSYVLSQLKKIPMVD</sequence>
<evidence type="ECO:0000256" key="6">
    <source>
        <dbReference type="ARBA" id="ARBA00022679"/>
    </source>
</evidence>
<dbReference type="NCBIfam" id="NF006415">
    <property type="entry name" value="PRK08662.1"/>
    <property type="match status" value="1"/>
</dbReference>
<comment type="pathway">
    <text evidence="1">Cofactor biosynthesis; NAD(+) biosynthesis; nicotinate D-ribonucleotide from nicotinate: step 1/1.</text>
</comment>
<dbReference type="SUPFAM" id="SSF54675">
    <property type="entry name" value="Nicotinate/Quinolinate PRTase N-terminal domain-like"/>
    <property type="match status" value="1"/>
</dbReference>
<keyword evidence="10" id="KW-0328">Glycosyltransferase</keyword>
<dbReference type="Gene3D" id="3.90.1170.20">
    <property type="entry name" value="Quinolinate phosphoribosyl transferase, N-terminal domain"/>
    <property type="match status" value="1"/>
</dbReference>
<comment type="catalytic activity">
    <reaction evidence="7">
        <text>5-phospho-alpha-D-ribose 1-diphosphate + nicotinate + ATP + H2O = nicotinate beta-D-ribonucleotide + ADP + phosphate + diphosphate</text>
        <dbReference type="Rhea" id="RHEA:36163"/>
        <dbReference type="ChEBI" id="CHEBI:15377"/>
        <dbReference type="ChEBI" id="CHEBI:30616"/>
        <dbReference type="ChEBI" id="CHEBI:32544"/>
        <dbReference type="ChEBI" id="CHEBI:33019"/>
        <dbReference type="ChEBI" id="CHEBI:43474"/>
        <dbReference type="ChEBI" id="CHEBI:57502"/>
        <dbReference type="ChEBI" id="CHEBI:58017"/>
        <dbReference type="ChEBI" id="CHEBI:456216"/>
        <dbReference type="EC" id="6.3.4.21"/>
    </reaction>
</comment>
<dbReference type="SUPFAM" id="SSF51690">
    <property type="entry name" value="Nicotinate/Quinolinate PRTase C-terminal domain-like"/>
    <property type="match status" value="1"/>
</dbReference>
<dbReference type="Pfam" id="PF02749">
    <property type="entry name" value="QRPTase_N"/>
    <property type="match status" value="1"/>
</dbReference>
<dbReference type="AlphaFoldDB" id="A0A147JUG7"/>
<feature type="domain" description="Quinolinate phosphoribosyl transferase C-terminal" evidence="8">
    <location>
        <begin position="122"/>
        <end position="311"/>
    </location>
</feature>
<reference evidence="10 11" key="1">
    <citation type="journal article" date="2016" name="Nat. Microbiol.">
        <title>Genomic inference of the metabolism of cosmopolitan subsurface Archaea, Hadesarchaea.</title>
        <authorList>
            <person name="Baker B.J."/>
            <person name="Saw J.H."/>
            <person name="Lind A.E."/>
            <person name="Lazar C.S."/>
            <person name="Hinrichs K.-U."/>
            <person name="Teske A.P."/>
            <person name="Ettema T.J."/>
        </authorList>
    </citation>
    <scope>NUCLEOTIDE SEQUENCE [LARGE SCALE GENOMIC DNA]</scope>
</reference>
<evidence type="ECO:0000256" key="7">
    <source>
        <dbReference type="ARBA" id="ARBA00048668"/>
    </source>
</evidence>
<dbReference type="PANTHER" id="PTHR43202:SF1">
    <property type="entry name" value="NICOTINATE PHOSPHORIBOSYLTRANSFERASE"/>
    <property type="match status" value="1"/>
</dbReference>
<evidence type="ECO:0000256" key="3">
    <source>
        <dbReference type="ARBA" id="ARBA00022553"/>
    </source>
</evidence>
<evidence type="ECO:0000313" key="11">
    <source>
        <dbReference type="Proteomes" id="UP000074294"/>
    </source>
</evidence>
<proteinExistence type="predicted"/>
<dbReference type="Pfam" id="PF01729">
    <property type="entry name" value="QRPTase_C"/>
    <property type="match status" value="1"/>
</dbReference>
<dbReference type="PIRSF" id="PIRSF000484">
    <property type="entry name" value="NAPRT"/>
    <property type="match status" value="1"/>
</dbReference>
<name>A0A147JUG7_HADYE</name>
<keyword evidence="5" id="KW-0662">Pyridine nucleotide biosynthesis</keyword>
<accession>A0A147JUG7</accession>
<evidence type="ECO:0000259" key="8">
    <source>
        <dbReference type="Pfam" id="PF01729"/>
    </source>
</evidence>
<comment type="caution">
    <text evidence="10">The sequence shown here is derived from an EMBL/GenBank/DDBJ whole genome shotgun (WGS) entry which is preliminary data.</text>
</comment>
<protein>
    <recommendedName>
        <fullName evidence="2">nicotinate phosphoribosyltransferase</fullName>
        <ecNumber evidence="2">6.3.4.21</ecNumber>
    </recommendedName>
</protein>
<keyword evidence="6 10" id="KW-0808">Transferase</keyword>
<evidence type="ECO:0000256" key="2">
    <source>
        <dbReference type="ARBA" id="ARBA00013236"/>
    </source>
</evidence>
<evidence type="ECO:0000313" key="10">
    <source>
        <dbReference type="EMBL" id="KUO40157.1"/>
    </source>
</evidence>
<evidence type="ECO:0000256" key="5">
    <source>
        <dbReference type="ARBA" id="ARBA00022642"/>
    </source>
</evidence>
<dbReference type="InterPro" id="IPR036068">
    <property type="entry name" value="Nicotinate_pribotase-like_C"/>
</dbReference>
<evidence type="ECO:0000256" key="4">
    <source>
        <dbReference type="ARBA" id="ARBA00022598"/>
    </source>
</evidence>
<evidence type="ECO:0000256" key="1">
    <source>
        <dbReference type="ARBA" id="ARBA00004952"/>
    </source>
</evidence>
<evidence type="ECO:0000259" key="9">
    <source>
        <dbReference type="Pfam" id="PF02749"/>
    </source>
</evidence>
<dbReference type="GO" id="GO:0004516">
    <property type="term" value="F:nicotinate phosphoribosyltransferase activity"/>
    <property type="evidence" value="ECO:0007669"/>
    <property type="project" value="UniProtKB-EC"/>
</dbReference>
<dbReference type="EMBL" id="LQMQ01000047">
    <property type="protein sequence ID" value="KUO40157.1"/>
    <property type="molecule type" value="Genomic_DNA"/>
</dbReference>
<dbReference type="UniPathway" id="UPA00253">
    <property type="reaction ID" value="UER00457"/>
</dbReference>
<dbReference type="CDD" id="cd01571">
    <property type="entry name" value="NAPRTase_B"/>
    <property type="match status" value="1"/>
</dbReference>
<dbReference type="InterPro" id="IPR013785">
    <property type="entry name" value="Aldolase_TIM"/>
</dbReference>